<organism evidence="1 2">
    <name type="scientific">Shouchella clausii (strain KSM-K16)</name>
    <name type="common">Alkalihalobacillus clausii</name>
    <dbReference type="NCBI Taxonomy" id="66692"/>
    <lineage>
        <taxon>Bacteria</taxon>
        <taxon>Bacillati</taxon>
        <taxon>Bacillota</taxon>
        <taxon>Bacilli</taxon>
        <taxon>Bacillales</taxon>
        <taxon>Bacillaceae</taxon>
        <taxon>Shouchella</taxon>
    </lineage>
</organism>
<name>Q5WE16_SHOC1</name>
<dbReference type="RefSeq" id="WP_011247702.1">
    <property type="nucleotide sequence ID" value="NC_006582.1"/>
</dbReference>
<evidence type="ECO:0000313" key="2">
    <source>
        <dbReference type="Proteomes" id="UP000001168"/>
    </source>
</evidence>
<accession>Q5WE16</accession>
<evidence type="ECO:0000313" key="1">
    <source>
        <dbReference type="EMBL" id="BAD65394.1"/>
    </source>
</evidence>
<dbReference type="EMBL" id="AP006627">
    <property type="protein sequence ID" value="BAD65394.1"/>
    <property type="molecule type" value="Genomic_DNA"/>
</dbReference>
<dbReference type="AlphaFoldDB" id="Q5WE16"/>
<dbReference type="Proteomes" id="UP000001168">
    <property type="component" value="Chromosome"/>
</dbReference>
<reference evidence="1 2" key="3">
    <citation type="journal article" date="1997" name="Protein Eng.">
        <title>High-resolution crystal structure of M-protease: phylogeny aided analysis of the high-alkaline adaptation mechanism.</title>
        <authorList>
            <person name="Shirai T."/>
            <person name="Suzuki A."/>
            <person name="Yamane T."/>
            <person name="Ashida T."/>
            <person name="Kobayashi T."/>
            <person name="Ito S."/>
        </authorList>
    </citation>
    <scope>NUCLEOTIDE SEQUENCE [LARGE SCALE GENOMIC DNA]</scope>
    <source>
        <strain evidence="1 2">KSM-K16</strain>
    </source>
</reference>
<gene>
    <name evidence="1" type="ordered locus">ABC2860</name>
</gene>
<dbReference type="KEGG" id="bcl:ABC2860"/>
<sequence>MTIPVIVFKSKSKEDRYLALSPDAGDWSDPDLDVSLEDIERARMIYRDDLTKPDETDVEDLRRISNGFKKAMRKSYGYDAPISFDVELWLKHYEPVNIEITAEQFEMAKEWDE</sequence>
<dbReference type="HOGENOM" id="CLU_2299966_0_0_9"/>
<reference evidence="1 2" key="5">
    <citation type="journal article" date="2007" name="Extremophiles">
        <title>Intragenomic diversity of the V1 regions of 16S rRNA genes in high-alkaline protease-producing Bacillus clausii spp.</title>
        <authorList>
            <person name="Kageyama Y."/>
            <person name="Takaki Y."/>
            <person name="Shimamura S."/>
            <person name="Nishi S."/>
            <person name="Nogi Y."/>
            <person name="Uchimura K."/>
            <person name="Kobayashi T."/>
            <person name="Hitomi J."/>
            <person name="Ozaki K."/>
            <person name="Kawai S."/>
            <person name="Ito S."/>
            <person name="Horikoshi K."/>
        </authorList>
    </citation>
    <scope>NUCLEOTIDE SEQUENCE [LARGE SCALE GENOMIC DNA]</scope>
    <source>
        <strain evidence="1 2">KSM-K16</strain>
    </source>
</reference>
<reference evidence="1 2" key="2">
    <citation type="journal article" date="1995" name="Appl. Microbiol. Biotechnol.">
        <title>Purification and properties of an alkaline protease from alkalophilic Bacillus sp. KSM-K16.</title>
        <authorList>
            <person name="Kobayashi T."/>
            <person name="Hakamada Y."/>
            <person name="Adachi S."/>
            <person name="Hitomi J."/>
            <person name="Yoshimatsu T."/>
            <person name="Koike K."/>
            <person name="Kawai S."/>
            <person name="Ito S."/>
        </authorList>
    </citation>
    <scope>NUCLEOTIDE SEQUENCE [LARGE SCALE GENOMIC DNA]</scope>
    <source>
        <strain evidence="1 2">KSM-K16</strain>
    </source>
</reference>
<dbReference type="OrthoDB" id="2972367at2"/>
<protein>
    <submittedName>
        <fullName evidence="1">Uncharacterized protein</fullName>
    </submittedName>
</protein>
<proteinExistence type="predicted"/>
<reference evidence="1 2" key="1">
    <citation type="journal article" date="1994" name="J. Ferment. Bioeng.">
        <title>Molecular cloning and nucleotide sequence of the gene for an alkaline protease from the alkalophilic Bacillus sp. KSM-K16.</title>
        <authorList>
            <person name="Hakamada Y."/>
            <person name="Kobayashi T."/>
            <person name="Hitomi J."/>
            <person name="Kawai S."/>
            <person name="Ito S."/>
        </authorList>
    </citation>
    <scope>NUCLEOTIDE SEQUENCE [LARGE SCALE GENOMIC DNA]</scope>
    <source>
        <strain evidence="1 2">KSM-K16</strain>
    </source>
</reference>
<keyword evidence="2" id="KW-1185">Reference proteome</keyword>
<reference evidence="2" key="4">
    <citation type="submission" date="2003-10" db="EMBL/GenBank/DDBJ databases">
        <title>The complete genome sequence of the alkaliphilic Bacillus clausii KSM-K16.</title>
        <authorList>
            <person name="Takaki Y."/>
            <person name="Kageyama Y."/>
            <person name="Shimamura S."/>
            <person name="Suzuki H."/>
            <person name="Nishi S."/>
            <person name="Hatada Y."/>
            <person name="Kawai S."/>
            <person name="Ito S."/>
            <person name="Horikoshi K."/>
        </authorList>
    </citation>
    <scope>NUCLEOTIDE SEQUENCE [LARGE SCALE GENOMIC DNA]</scope>
    <source>
        <strain evidence="2">KSM-K16</strain>
    </source>
</reference>